<evidence type="ECO:0000256" key="1">
    <source>
        <dbReference type="ARBA" id="ARBA00007228"/>
    </source>
</evidence>
<dbReference type="HOGENOM" id="CLU_056931_0_1_6"/>
<comment type="catalytic activity">
    <reaction evidence="5">
        <text>uridine(32) in tRNA + S-adenosyl-L-methionine = 2'-O-methyluridine(32) in tRNA + S-adenosyl-L-homocysteine + H(+)</text>
        <dbReference type="Rhea" id="RHEA:42936"/>
        <dbReference type="Rhea" id="RHEA-COMP:10107"/>
        <dbReference type="Rhea" id="RHEA-COMP:10290"/>
        <dbReference type="ChEBI" id="CHEBI:15378"/>
        <dbReference type="ChEBI" id="CHEBI:57856"/>
        <dbReference type="ChEBI" id="CHEBI:59789"/>
        <dbReference type="ChEBI" id="CHEBI:65315"/>
        <dbReference type="ChEBI" id="CHEBI:74478"/>
        <dbReference type="EC" id="2.1.1.200"/>
    </reaction>
</comment>
<dbReference type="eggNOG" id="COG0565">
    <property type="taxonomic scope" value="Bacteria"/>
</dbReference>
<dbReference type="GO" id="GO:0003723">
    <property type="term" value="F:RNA binding"/>
    <property type="evidence" value="ECO:0007669"/>
    <property type="project" value="InterPro"/>
</dbReference>
<dbReference type="EC" id="2.1.1.200" evidence="5"/>
<evidence type="ECO:0000256" key="4">
    <source>
        <dbReference type="ARBA" id="ARBA00022691"/>
    </source>
</evidence>
<dbReference type="Gene3D" id="3.40.1280.10">
    <property type="match status" value="1"/>
</dbReference>
<dbReference type="GO" id="GO:0002128">
    <property type="term" value="P:tRNA nucleoside ribose methylation"/>
    <property type="evidence" value="ECO:0007669"/>
    <property type="project" value="TreeGrafter"/>
</dbReference>
<comment type="subunit">
    <text evidence="5">Homodimer.</text>
</comment>
<keyword evidence="8" id="KW-1185">Reference proteome</keyword>
<evidence type="ECO:0000256" key="3">
    <source>
        <dbReference type="ARBA" id="ARBA00022679"/>
    </source>
</evidence>
<dbReference type="Proteomes" id="UP000001231">
    <property type="component" value="Chromosome"/>
</dbReference>
<proteinExistence type="inferred from homology"/>
<dbReference type="PANTHER" id="PTHR42786">
    <property type="entry name" value="TRNA/RRNA METHYLTRANSFERASE"/>
    <property type="match status" value="1"/>
</dbReference>
<keyword evidence="2 5" id="KW-0489">Methyltransferase</keyword>
<dbReference type="GO" id="GO:0005829">
    <property type="term" value="C:cytosol"/>
    <property type="evidence" value="ECO:0007669"/>
    <property type="project" value="TreeGrafter"/>
</dbReference>
<evidence type="ECO:0000313" key="7">
    <source>
        <dbReference type="EMBL" id="ACV26921.1"/>
    </source>
</evidence>
<dbReference type="InterPro" id="IPR029026">
    <property type="entry name" value="tRNA_m1G_MTases_N"/>
</dbReference>
<name>C7RCC9_KANKD</name>
<dbReference type="Gene3D" id="1.10.8.590">
    <property type="match status" value="1"/>
</dbReference>
<reference evidence="7 8" key="1">
    <citation type="journal article" date="2009" name="Stand. Genomic Sci.">
        <title>Complete genome sequence of Kangiella koreensis type strain (SW-125).</title>
        <authorList>
            <person name="Han C."/>
            <person name="Sikorski J."/>
            <person name="Lapidus A."/>
            <person name="Nolan M."/>
            <person name="Glavina Del Rio T."/>
            <person name="Tice H."/>
            <person name="Cheng J.F."/>
            <person name="Lucas S."/>
            <person name="Chen F."/>
            <person name="Copeland A."/>
            <person name="Ivanova N."/>
            <person name="Mavromatis K."/>
            <person name="Ovchinnikova G."/>
            <person name="Pati A."/>
            <person name="Bruce D."/>
            <person name="Goodwin L."/>
            <person name="Pitluck S."/>
            <person name="Chen A."/>
            <person name="Palaniappan K."/>
            <person name="Land M."/>
            <person name="Hauser L."/>
            <person name="Chang Y.J."/>
            <person name="Jeffries C.D."/>
            <person name="Chain P."/>
            <person name="Saunders E."/>
            <person name="Brettin T."/>
            <person name="Goker M."/>
            <person name="Tindall B.J."/>
            <person name="Bristow J."/>
            <person name="Eisen J.A."/>
            <person name="Markowitz V."/>
            <person name="Hugenholtz P."/>
            <person name="Kyrpides N.C."/>
            <person name="Klenk H.P."/>
            <person name="Detter J.C."/>
        </authorList>
    </citation>
    <scope>NUCLEOTIDE SEQUENCE [LARGE SCALE GENOMIC DNA]</scope>
    <source>
        <strain evidence="8">DSM 16069 / KCTC 12182 / SW-125</strain>
    </source>
</reference>
<dbReference type="EMBL" id="CP001707">
    <property type="protein sequence ID" value="ACV26921.1"/>
    <property type="molecule type" value="Genomic_DNA"/>
</dbReference>
<keyword evidence="4 5" id="KW-0949">S-adenosyl-L-methionine</keyword>
<protein>
    <recommendedName>
        <fullName evidence="5">tRNA (cytidine/uridine-2'-O-)-methyltransferase TrmJ</fullName>
        <ecNumber evidence="5">2.1.1.200</ecNumber>
    </recommendedName>
    <alternativeName>
        <fullName evidence="5">tRNA (cytidine(32)/uridine(32)-2'-O)-methyltransferase</fullName>
    </alternativeName>
    <alternativeName>
        <fullName evidence="5">tRNA Cm32/Um32 methyltransferase</fullName>
    </alternativeName>
</protein>
<dbReference type="Pfam" id="PF00588">
    <property type="entry name" value="SpoU_methylase"/>
    <property type="match status" value="1"/>
</dbReference>
<gene>
    <name evidence="5" type="primary">trmJ</name>
    <name evidence="7" type="ordered locus">Kkor_1509</name>
</gene>
<dbReference type="RefSeq" id="WP_012801435.1">
    <property type="nucleotide sequence ID" value="NC_013166.1"/>
</dbReference>
<dbReference type="KEGG" id="kko:Kkor_1509"/>
<evidence type="ECO:0000256" key="2">
    <source>
        <dbReference type="ARBA" id="ARBA00022603"/>
    </source>
</evidence>
<dbReference type="PIRSF" id="PIRSF004808">
    <property type="entry name" value="LasT"/>
    <property type="match status" value="1"/>
</dbReference>
<dbReference type="FunCoup" id="C7RCC9">
    <property type="interactions" value="180"/>
</dbReference>
<dbReference type="FunFam" id="3.40.1280.10:FF:000006">
    <property type="entry name" value="Uncharacterized tRNA/rRNA methyltransferase HI_0380"/>
    <property type="match status" value="1"/>
</dbReference>
<dbReference type="OrthoDB" id="9806346at2"/>
<comment type="catalytic activity">
    <reaction evidence="5">
        <text>cytidine(32) in tRNA + S-adenosyl-L-methionine = 2'-O-methylcytidine(32) in tRNA + S-adenosyl-L-homocysteine + H(+)</text>
        <dbReference type="Rhea" id="RHEA:42932"/>
        <dbReference type="Rhea" id="RHEA-COMP:10288"/>
        <dbReference type="Rhea" id="RHEA-COMP:10289"/>
        <dbReference type="ChEBI" id="CHEBI:15378"/>
        <dbReference type="ChEBI" id="CHEBI:57856"/>
        <dbReference type="ChEBI" id="CHEBI:59789"/>
        <dbReference type="ChEBI" id="CHEBI:74495"/>
        <dbReference type="ChEBI" id="CHEBI:82748"/>
        <dbReference type="EC" id="2.1.1.200"/>
    </reaction>
</comment>
<organism evidence="7 8">
    <name type="scientific">Kangiella koreensis (strain DSM 16069 / JCM 12317 / KCTC 12182 / SW-125)</name>
    <dbReference type="NCBI Taxonomy" id="523791"/>
    <lineage>
        <taxon>Bacteria</taxon>
        <taxon>Pseudomonadati</taxon>
        <taxon>Pseudomonadota</taxon>
        <taxon>Gammaproteobacteria</taxon>
        <taxon>Kangiellales</taxon>
        <taxon>Kangiellaceae</taxon>
        <taxon>Kangiella</taxon>
    </lineage>
</organism>
<dbReference type="InterPro" id="IPR029028">
    <property type="entry name" value="Alpha/beta_knot_MTases"/>
</dbReference>
<evidence type="ECO:0000259" key="6">
    <source>
        <dbReference type="Pfam" id="PF00588"/>
    </source>
</evidence>
<dbReference type="InterPro" id="IPR004384">
    <property type="entry name" value="RNA_MeTrfase_TrmJ/LasT"/>
</dbReference>
<keyword evidence="5" id="KW-0819">tRNA processing</keyword>
<dbReference type="SUPFAM" id="SSF75217">
    <property type="entry name" value="alpha/beta knot"/>
    <property type="match status" value="1"/>
</dbReference>
<accession>C7RCC9</accession>
<dbReference type="NCBIfam" id="TIGR00050">
    <property type="entry name" value="rRNA_methyl_1"/>
    <property type="match status" value="1"/>
</dbReference>
<sequence>MSNSTPQEPQFDPQLLDSIKIVLCQTSHPGNIGAAARAMKTMGLKHLVLVKPKDYPSEEAMVRSSGALDVLENAQVVDTVEEALADCRLIIGTSSRNRALPWPLIEPREMGELIKEHVEARPVAIMFGRESTGLLNEELQLCHYHVNIPANPEYMSLNLASAVQLIAYEIRLASKMIAEIVRKDSQPVDAELGYDAQAESEHDKESEQLASFEEVDGLYNHLESTMNKTEFYNPEQPKLLPARIRRILAKARLNKGEVNILRGFLSSIDKYIKRHVK</sequence>
<dbReference type="InParanoid" id="C7RCC9"/>
<comment type="subcellular location">
    <subcellularLocation>
        <location evidence="5">Cytoplasm</location>
    </subcellularLocation>
</comment>
<keyword evidence="5" id="KW-0963">Cytoplasm</keyword>
<dbReference type="GO" id="GO:0160206">
    <property type="term" value="F:tRNA (cytidine(32)/uridine(32)-2'-O)-methyltransferase activity"/>
    <property type="evidence" value="ECO:0007669"/>
    <property type="project" value="UniProtKB-EC"/>
</dbReference>
<keyword evidence="3 7" id="KW-0808">Transferase</keyword>
<dbReference type="CDD" id="cd18093">
    <property type="entry name" value="SpoU-like_TrmJ"/>
    <property type="match status" value="1"/>
</dbReference>
<feature type="domain" description="tRNA/rRNA methyltransferase SpoU type" evidence="6">
    <location>
        <begin position="19"/>
        <end position="168"/>
    </location>
</feature>
<dbReference type="STRING" id="523791.Kkor_1509"/>
<dbReference type="PANTHER" id="PTHR42786:SF2">
    <property type="entry name" value="TRNA (CYTIDINE_URIDINE-2'-O-)-METHYLTRANSFERASE TRMJ"/>
    <property type="match status" value="1"/>
</dbReference>
<dbReference type="InterPro" id="IPR001537">
    <property type="entry name" value="SpoU_MeTrfase"/>
</dbReference>
<comment type="function">
    <text evidence="5">Catalyzes the formation of 2'O-methylated cytidine (Cm32) or 2'O-methylated uridine (Um32) at position 32 in tRNA.</text>
</comment>
<dbReference type="GO" id="GO:0106339">
    <property type="term" value="F:tRNA (cytidine(32)-2'-O)-methyltransferase activity"/>
    <property type="evidence" value="ECO:0007669"/>
    <property type="project" value="RHEA"/>
</dbReference>
<evidence type="ECO:0000313" key="8">
    <source>
        <dbReference type="Proteomes" id="UP000001231"/>
    </source>
</evidence>
<evidence type="ECO:0000256" key="5">
    <source>
        <dbReference type="RuleBase" id="RU362024"/>
    </source>
</evidence>
<comment type="similarity">
    <text evidence="1">Belongs to the class IV-like SAM-binding methyltransferase superfamily. RNA methyltransferase TrmH family.</text>
</comment>
<dbReference type="AlphaFoldDB" id="C7RCC9"/>